<dbReference type="SUPFAM" id="SSF53732">
    <property type="entry name" value="Aconitase iron-sulfur domain"/>
    <property type="match status" value="1"/>
</dbReference>
<comment type="pathway">
    <text evidence="3">Carbohydrate metabolism; glyoxylate and dicarboxylate metabolism.</text>
</comment>
<keyword evidence="10" id="KW-0408">Iron</keyword>
<dbReference type="GO" id="GO:0046872">
    <property type="term" value="F:metal ion binding"/>
    <property type="evidence" value="ECO:0007669"/>
    <property type="project" value="UniProtKB-KW"/>
</dbReference>
<dbReference type="InterPro" id="IPR036008">
    <property type="entry name" value="Aconitase_4Fe-4S_dom"/>
</dbReference>
<dbReference type="PROSITE" id="PS01244">
    <property type="entry name" value="ACONITASE_2"/>
    <property type="match status" value="1"/>
</dbReference>
<dbReference type="EMBL" id="RXIC02000022">
    <property type="protein sequence ID" value="KAB1215195.1"/>
    <property type="molecule type" value="Genomic_DNA"/>
</dbReference>
<evidence type="ECO:0000256" key="13">
    <source>
        <dbReference type="ARBA" id="ARBA00023501"/>
    </source>
</evidence>
<dbReference type="NCBIfam" id="NF009520">
    <property type="entry name" value="PRK12881.1"/>
    <property type="match status" value="1"/>
</dbReference>
<evidence type="ECO:0000259" key="17">
    <source>
        <dbReference type="Pfam" id="PF00694"/>
    </source>
</evidence>
<dbReference type="FunFam" id="3.30.499.10:FF:000002">
    <property type="entry name" value="Aconitate hydratase"/>
    <property type="match status" value="1"/>
</dbReference>
<dbReference type="InterPro" id="IPR015928">
    <property type="entry name" value="Aconitase/3IPM_dehydase_swvl"/>
</dbReference>
<evidence type="ECO:0000256" key="4">
    <source>
        <dbReference type="ARBA" id="ARBA00007185"/>
    </source>
</evidence>
<evidence type="ECO:0000313" key="19">
    <source>
        <dbReference type="Proteomes" id="UP000516437"/>
    </source>
</evidence>
<dbReference type="AlphaFoldDB" id="A0A6A1VRC3"/>
<dbReference type="FunFam" id="3.30.499.10:FF:000005">
    <property type="entry name" value="cytoplasmic aconitate hydratase"/>
    <property type="match status" value="1"/>
</dbReference>
<evidence type="ECO:0000256" key="5">
    <source>
        <dbReference type="ARBA" id="ARBA00007355"/>
    </source>
</evidence>
<dbReference type="OrthoDB" id="2224430at2759"/>
<dbReference type="InterPro" id="IPR044137">
    <property type="entry name" value="AcnA_IRP_Swivel"/>
</dbReference>
<dbReference type="GO" id="GO:0006102">
    <property type="term" value="P:isocitrate metabolic process"/>
    <property type="evidence" value="ECO:0007669"/>
    <property type="project" value="UniProtKB-ARBA"/>
</dbReference>
<dbReference type="Gene3D" id="6.10.190.10">
    <property type="match status" value="1"/>
</dbReference>
<dbReference type="Gene3D" id="3.20.19.10">
    <property type="entry name" value="Aconitase, domain 4"/>
    <property type="match status" value="1"/>
</dbReference>
<feature type="region of interest" description="Disordered" evidence="15">
    <location>
        <begin position="106"/>
        <end position="152"/>
    </location>
</feature>
<dbReference type="GO" id="GO:0051539">
    <property type="term" value="F:4 iron, 4 sulfur cluster binding"/>
    <property type="evidence" value="ECO:0007669"/>
    <property type="project" value="UniProtKB-KW"/>
</dbReference>
<dbReference type="SUPFAM" id="SSF52016">
    <property type="entry name" value="LeuD/IlvD-like"/>
    <property type="match status" value="1"/>
</dbReference>
<protein>
    <recommendedName>
        <fullName evidence="6">aconitate hydratase</fullName>
        <ecNumber evidence="6">4.2.1.3</ecNumber>
    </recommendedName>
    <alternativeName>
        <fullName evidence="14">Citrate hydro-lyase</fullName>
    </alternativeName>
</protein>
<dbReference type="Pfam" id="PF00694">
    <property type="entry name" value="Aconitase_C"/>
    <property type="match status" value="1"/>
</dbReference>
<evidence type="ECO:0000256" key="8">
    <source>
        <dbReference type="ARBA" id="ARBA00022485"/>
    </source>
</evidence>
<dbReference type="InterPro" id="IPR000573">
    <property type="entry name" value="AconitaseA/IPMdHydase_ssu_swvl"/>
</dbReference>
<dbReference type="GO" id="GO:0006097">
    <property type="term" value="P:glyoxylate cycle"/>
    <property type="evidence" value="ECO:0007669"/>
    <property type="project" value="UniProtKB-KW"/>
</dbReference>
<comment type="similarity">
    <text evidence="5">Belongs to the complex I NDUFA12 subunit family.</text>
</comment>
<comment type="caution">
    <text evidence="18">The sequence shown here is derived from an EMBL/GenBank/DDBJ whole genome shotgun (WGS) entry which is preliminary data.</text>
</comment>
<dbReference type="GO" id="GO:0006101">
    <property type="term" value="P:citrate metabolic process"/>
    <property type="evidence" value="ECO:0007669"/>
    <property type="project" value="UniProtKB-ARBA"/>
</dbReference>
<evidence type="ECO:0000259" key="16">
    <source>
        <dbReference type="Pfam" id="PF00330"/>
    </source>
</evidence>
<keyword evidence="11" id="KW-0411">Iron-sulfur</keyword>
<reference evidence="18 19" key="1">
    <citation type="journal article" date="2019" name="Plant Biotechnol. J.">
        <title>The red bayberry genome and genetic basis of sex determination.</title>
        <authorList>
            <person name="Jia H.M."/>
            <person name="Jia H.J."/>
            <person name="Cai Q.L."/>
            <person name="Wang Y."/>
            <person name="Zhao H.B."/>
            <person name="Yang W.F."/>
            <person name="Wang G.Y."/>
            <person name="Li Y.H."/>
            <person name="Zhan D.L."/>
            <person name="Shen Y.T."/>
            <person name="Niu Q.F."/>
            <person name="Chang L."/>
            <person name="Qiu J."/>
            <person name="Zhao L."/>
            <person name="Xie H.B."/>
            <person name="Fu W.Y."/>
            <person name="Jin J."/>
            <person name="Li X.W."/>
            <person name="Jiao Y."/>
            <person name="Zhou C.C."/>
            <person name="Tu T."/>
            <person name="Chai C.Y."/>
            <person name="Gao J.L."/>
            <person name="Fan L.J."/>
            <person name="van de Weg E."/>
            <person name="Wang J.Y."/>
            <person name="Gao Z.S."/>
        </authorList>
    </citation>
    <scope>NUCLEOTIDE SEQUENCE [LARGE SCALE GENOMIC DNA]</scope>
    <source>
        <tissue evidence="18">Leaves</tissue>
    </source>
</reference>
<dbReference type="InterPro" id="IPR007763">
    <property type="entry name" value="NDUFA12"/>
</dbReference>
<dbReference type="InterPro" id="IPR001030">
    <property type="entry name" value="Acoase/IPM_deHydtase_lsu_aba"/>
</dbReference>
<keyword evidence="9" id="KW-0479">Metal-binding</keyword>
<dbReference type="CDD" id="cd01586">
    <property type="entry name" value="AcnA_IRP"/>
    <property type="match status" value="1"/>
</dbReference>
<dbReference type="FunFam" id="3.20.19.10:FF:000001">
    <property type="entry name" value="Aconitate hydratase"/>
    <property type="match status" value="1"/>
</dbReference>
<evidence type="ECO:0000256" key="9">
    <source>
        <dbReference type="ARBA" id="ARBA00022723"/>
    </source>
</evidence>
<dbReference type="Pfam" id="PF00330">
    <property type="entry name" value="Aconitase"/>
    <property type="match status" value="1"/>
</dbReference>
<dbReference type="NCBIfam" id="NF006757">
    <property type="entry name" value="PRK09277.1"/>
    <property type="match status" value="1"/>
</dbReference>
<dbReference type="NCBIfam" id="TIGR01341">
    <property type="entry name" value="aconitase_1"/>
    <property type="match status" value="1"/>
</dbReference>
<dbReference type="Gene3D" id="3.30.499.10">
    <property type="entry name" value="Aconitase, domain 3"/>
    <property type="match status" value="2"/>
</dbReference>
<dbReference type="GO" id="GO:0003994">
    <property type="term" value="F:aconitate hydratase activity"/>
    <property type="evidence" value="ECO:0007669"/>
    <property type="project" value="UniProtKB-EC"/>
</dbReference>
<evidence type="ECO:0000256" key="11">
    <source>
        <dbReference type="ARBA" id="ARBA00023014"/>
    </source>
</evidence>
<keyword evidence="8" id="KW-0004">4Fe-4S</keyword>
<keyword evidence="7" id="KW-0329">Glyoxylate bypass</keyword>
<keyword evidence="19" id="KW-1185">Reference proteome</keyword>
<dbReference type="Pfam" id="PF05071">
    <property type="entry name" value="NDUFA12"/>
    <property type="match status" value="1"/>
</dbReference>
<comment type="similarity">
    <text evidence="4">Belongs to the aconitase/IPM isomerase family.</text>
</comment>
<keyword evidence="12" id="KW-0456">Lyase</keyword>
<evidence type="ECO:0000256" key="1">
    <source>
        <dbReference type="ARBA" id="ARBA00001966"/>
    </source>
</evidence>
<comment type="catalytic activity">
    <reaction evidence="13">
        <text>citrate = D-threo-isocitrate</text>
        <dbReference type="Rhea" id="RHEA:10336"/>
        <dbReference type="ChEBI" id="CHEBI:15562"/>
        <dbReference type="ChEBI" id="CHEBI:16947"/>
        <dbReference type="EC" id="4.2.1.3"/>
    </reaction>
</comment>
<dbReference type="PRINTS" id="PR00415">
    <property type="entry name" value="ACONITASE"/>
</dbReference>
<dbReference type="CDD" id="cd01580">
    <property type="entry name" value="AcnA_IRP_Swivel"/>
    <property type="match status" value="1"/>
</dbReference>
<evidence type="ECO:0000256" key="3">
    <source>
        <dbReference type="ARBA" id="ARBA00005066"/>
    </source>
</evidence>
<dbReference type="InterPro" id="IPR018136">
    <property type="entry name" value="Aconitase_4Fe-4S_BS"/>
</dbReference>
<feature type="domain" description="Aconitase A/isopropylmalate dehydratase small subunit swivel" evidence="17">
    <location>
        <begin position="840"/>
        <end position="966"/>
    </location>
</feature>
<evidence type="ECO:0000256" key="12">
    <source>
        <dbReference type="ARBA" id="ARBA00023239"/>
    </source>
</evidence>
<dbReference type="EC" id="4.2.1.3" evidence="6"/>
<evidence type="ECO:0000256" key="10">
    <source>
        <dbReference type="ARBA" id="ARBA00023004"/>
    </source>
</evidence>
<dbReference type="InterPro" id="IPR015931">
    <property type="entry name" value="Acnase/IPM_dHydase_lsu_aba_1/3"/>
</dbReference>
<gene>
    <name evidence="18" type="ORF">CJ030_MR4G025837</name>
</gene>
<comment type="function">
    <text evidence="2">Catalyzes the isomerization of citrate to isocitrate via cis-aconitate.</text>
</comment>
<feature type="compositionally biased region" description="Basic and acidic residues" evidence="15">
    <location>
        <begin position="113"/>
        <end position="145"/>
    </location>
</feature>
<dbReference type="PANTHER" id="PTHR11670">
    <property type="entry name" value="ACONITASE/IRON-RESPONSIVE ELEMENT FAMILY MEMBER"/>
    <property type="match status" value="1"/>
</dbReference>
<name>A0A6A1VRC3_9ROSI</name>
<evidence type="ECO:0000256" key="2">
    <source>
        <dbReference type="ARBA" id="ARBA00003113"/>
    </source>
</evidence>
<evidence type="ECO:0000256" key="7">
    <source>
        <dbReference type="ARBA" id="ARBA00022435"/>
    </source>
</evidence>
<dbReference type="PROSITE" id="PS00450">
    <property type="entry name" value="ACONITASE_1"/>
    <property type="match status" value="1"/>
</dbReference>
<sequence length="1069" mass="117487">MSKLFARIAGYFSQRTLAGMDKAGNRYFTRKEEIDGIMKEKRWVAFKGEDDPTSIPVEWICWLNGQRKKAPTPEEMMELEARREQIQQHVARKVGGPDLKSFIQQFPAASEGDQVKEASDAMDGMRDSKERPTEKAKPVRPDQDLPKPGGGEYGEFYSLPALNDPKIDRLPYSIRILLESAIRNCDNFQVTKDDVEKIIDWENSSTKQVEIPFKPARVLLQDFTGVPAVVDLACIRDAMNDLGRDPRKIDPLFICLNTSIHIQVPVDLVVDHSVQVDVARSENALQVNMELEFRRNKERFAFLKWGSSAFHNMLVVPPGSGIVHQVNLEYLGRVVFNTYGILYPDSVVGTDSHTTMIDGLGVAGWGVGGIEAEATMLGEPMSMVLPGVVGFKLTGKLRDGVTTTDLVLTVTQMLRKHGVVGKFVEFYGEGMAELSLADRATIANMSPEYGATMGFFPVDHVTLQYLKLTGRNDETVSVIEAYLRANKMFVDYSEPQQQTVYSSYLQLDFADVEPCVSGPKRPHDRVPLKEMKADWHACLDSAVGFKGFGVPKEEQDKVVKFSFHGQPAELKHGSVVIAAITSCTNTSNPSVMLGAGLVAKKACEMGLQVKPWIKTSLAPGSGVVAKYLERSGLQRYLNEQGFHIVGYGCTTCIGNPGELDESVASAISENNIIAAAVLSGNRNFEGHVHPLTRANYLASPPLVVAYALAGTVDIDFDKEPIATGKDGKSVYFKDIWPSNEEITEVVQSSVLPDMFKSTYETMTKGNPMWNKLSVPSSTLYPWDPKSTYIHQPPYFKDMTVDPPGPHGVRDAYCLLKFGDSITTDHISPAGAIPKDSPSGKYLLERGVSPKDFNSYGSRRGNDEVMTRGAYANIRLFNKLLNREVGPRTIHIPTGDKLYVYDLAMRYKAAGQEKIVLAGEEYGSGSSRDWAAKGLALLGVKAVIAKSFERIHRSNLVGMGIIPLCFKPGEDVDTLGLTGHERYTVDLPRKISDIRPGQDVTVTTDTGKSFTCTARFDTEVLAQPSASVVIDICGRIAISGVGQREMITGVGRVAVFEMTTNCSAGGVGIF</sequence>
<dbReference type="InterPro" id="IPR006249">
    <property type="entry name" value="Aconitase/IRP2"/>
</dbReference>
<dbReference type="Proteomes" id="UP000516437">
    <property type="component" value="Chromosome 4"/>
</dbReference>
<evidence type="ECO:0000256" key="6">
    <source>
        <dbReference type="ARBA" id="ARBA00012926"/>
    </source>
</evidence>
<evidence type="ECO:0000313" key="18">
    <source>
        <dbReference type="EMBL" id="KAB1215195.1"/>
    </source>
</evidence>
<accession>A0A6A1VRC3</accession>
<feature type="domain" description="Aconitase/3-isopropylmalate dehydratase large subunit alpha/beta/alpha" evidence="16">
    <location>
        <begin position="196"/>
        <end position="710"/>
    </location>
</feature>
<evidence type="ECO:0000256" key="14">
    <source>
        <dbReference type="ARBA" id="ARBA00029682"/>
    </source>
</evidence>
<organism evidence="18 19">
    <name type="scientific">Morella rubra</name>
    <name type="common">Chinese bayberry</name>
    <dbReference type="NCBI Taxonomy" id="262757"/>
    <lineage>
        <taxon>Eukaryota</taxon>
        <taxon>Viridiplantae</taxon>
        <taxon>Streptophyta</taxon>
        <taxon>Embryophyta</taxon>
        <taxon>Tracheophyta</taxon>
        <taxon>Spermatophyta</taxon>
        <taxon>Magnoliopsida</taxon>
        <taxon>eudicotyledons</taxon>
        <taxon>Gunneridae</taxon>
        <taxon>Pentapetalae</taxon>
        <taxon>rosids</taxon>
        <taxon>fabids</taxon>
        <taxon>Fagales</taxon>
        <taxon>Myricaceae</taxon>
        <taxon>Morella</taxon>
    </lineage>
</organism>
<dbReference type="GO" id="GO:0045271">
    <property type="term" value="C:respiratory chain complex I"/>
    <property type="evidence" value="ECO:0007669"/>
    <property type="project" value="InterPro"/>
</dbReference>
<comment type="cofactor">
    <cofactor evidence="1">
        <name>[4Fe-4S] cluster</name>
        <dbReference type="ChEBI" id="CHEBI:49883"/>
    </cofactor>
</comment>
<proteinExistence type="inferred from homology"/>
<evidence type="ECO:0000256" key="15">
    <source>
        <dbReference type="SAM" id="MobiDB-lite"/>
    </source>
</evidence>